<keyword evidence="8" id="KW-0624">Polysaccharide degradation</keyword>
<dbReference type="AlphaFoldDB" id="A0A7S3L7Q4"/>
<dbReference type="InterPro" id="IPR005200">
    <property type="entry name" value="Endo-beta-glucanase"/>
</dbReference>
<dbReference type="Gene3D" id="2.70.98.30">
    <property type="entry name" value="Golgi alpha-mannosidase II, domain 4"/>
    <property type="match status" value="1"/>
</dbReference>
<dbReference type="GO" id="GO:0042973">
    <property type="term" value="F:glucan endo-1,3-beta-D-glucosidase activity"/>
    <property type="evidence" value="ECO:0007669"/>
    <property type="project" value="UniProtKB-EC"/>
</dbReference>
<evidence type="ECO:0000259" key="10">
    <source>
        <dbReference type="Pfam" id="PF03639"/>
    </source>
</evidence>
<dbReference type="GO" id="GO:0052861">
    <property type="term" value="F:endo-1,3(4)-beta-glucanase activity"/>
    <property type="evidence" value="ECO:0007669"/>
    <property type="project" value="InterPro"/>
</dbReference>
<feature type="compositionally biased region" description="Polar residues" evidence="9">
    <location>
        <begin position="118"/>
        <end position="143"/>
    </location>
</feature>
<evidence type="ECO:0000256" key="8">
    <source>
        <dbReference type="ARBA" id="ARBA00023326"/>
    </source>
</evidence>
<reference evidence="12" key="1">
    <citation type="submission" date="2021-01" db="EMBL/GenBank/DDBJ databases">
        <authorList>
            <person name="Corre E."/>
            <person name="Pelletier E."/>
            <person name="Niang G."/>
            <person name="Scheremetjew M."/>
            <person name="Finn R."/>
            <person name="Kale V."/>
            <person name="Holt S."/>
            <person name="Cochrane G."/>
            <person name="Meng A."/>
            <person name="Brown T."/>
            <person name="Cohen L."/>
        </authorList>
    </citation>
    <scope>NUCLEOTIDE SEQUENCE</scope>
    <source>
        <strain evidence="12">CCMP127</strain>
    </source>
</reference>
<keyword evidence="6" id="KW-0326">Glycosidase</keyword>
<dbReference type="GO" id="GO:0071555">
    <property type="term" value="P:cell wall organization"/>
    <property type="evidence" value="ECO:0007669"/>
    <property type="project" value="UniProtKB-KW"/>
</dbReference>
<dbReference type="EMBL" id="HBIM01012348">
    <property type="protein sequence ID" value="CAE0412883.1"/>
    <property type="molecule type" value="Transcribed_RNA"/>
</dbReference>
<sequence>MSTETFQQERRLVGETDSLVLEVDDIDDNWTDAGFPRDGLLSSPGRNRLKRVCLGLLGVTVVYLAVRRAVFWSNTTAPSSSNNVGSMPKNANSTSVSPTSSPTTKKNPPSPPASSNPLTESPVGTNTPLASPTQSPKSPESETTINTIQAFSVLDPVADLGILAIDRPPGSRPPRMLHKLKEKYGALPTNAWYQNMLMIEDNAEPVSINRAYAMPYVVDASGPIPGLRTIPGRLQVGDSTTEYIVEENFGLTLGLTTNSNNNQTMSNRRYMVTDATQLAVTLEWHDGSMASPIVRGMPYGTMIYEKGKLAAGSTRSRFPTIASELPVESIRIDNQQNVMLEDGSRVWIEHELQIALPDSDMTWLIFVSERVQIQRSPTSFGTVLQVVSWGDAETTKDLVLRVTQSETCSSGRNPVYCQQEFKDYAGRKDGYSDLLRKHAHIYPGPNASFTFDFFHTGEVDESRLVFNWDARRSENLHPLAVGDEEMLVFALPHHFDMKFIQGSPTEERFCWDSLLGWACAVRGSKWEVLDEPLTSVSFRALRPPSPWVIPALVTSLGTDIQYRIPDNYRRGAGDTYFSGKMLAKLARIMVILEEVKHLCTNPDVSYSDACSRSSLPDDESIQRALEALRESLNVWLGKTSEAPFVYDASWGGVPNCGCYFDGNGCGNRYPYCPALSDAGLNFGNGFYNDQHFHYGYFIYSAAVVAHFDPSWGKTNYENVLLLVRSIANPSRDDNFFPLLRHVDPFRGHSFASGITLPVFRNGRNQESSSEAIASYEAVALYGATMSQIFEWEGMDQERKSAEAVHSVGRTILSMELRSAKRYWHISHEKDDDDLLGGYRHGVVGILWQTMFQFQTFFGTAPYFVYGIQLLPLTPVSEQRDGLDWIRSMYSDFSSSCTGDCVSSGWSIQDIAVLATGGHFDDALDKVNALPDGAFETSGGNGHSRSNTLWWISTRPDVEDPISVLPVPAPTSLPAPTAPLVITCDKPETCTPEVLDNDAGGFSCGARIRWLITTLNFSEQDACAQVARDEYPNECNGC</sequence>
<proteinExistence type="inferred from homology"/>
<feature type="region of interest" description="Disordered" evidence="9">
    <location>
        <begin position="75"/>
        <end position="143"/>
    </location>
</feature>
<evidence type="ECO:0000313" key="12">
    <source>
        <dbReference type="EMBL" id="CAE0412883.1"/>
    </source>
</evidence>
<dbReference type="InterPro" id="IPR040720">
    <property type="entry name" value="GH81_C"/>
</dbReference>
<evidence type="ECO:0000259" key="11">
    <source>
        <dbReference type="Pfam" id="PF17652"/>
    </source>
</evidence>
<evidence type="ECO:0000256" key="4">
    <source>
        <dbReference type="ARBA" id="ARBA00022801"/>
    </source>
</evidence>
<dbReference type="Pfam" id="PF03639">
    <property type="entry name" value="Glyco_hydro_81"/>
    <property type="match status" value="1"/>
</dbReference>
<protein>
    <recommendedName>
        <fullName evidence="3">glucan endo-1,3-beta-D-glucosidase</fullName>
        <ecNumber evidence="3">3.2.1.39</ecNumber>
    </recommendedName>
</protein>
<dbReference type="PANTHER" id="PTHR31983">
    <property type="entry name" value="ENDO-1,3(4)-BETA-GLUCANASE 1"/>
    <property type="match status" value="1"/>
</dbReference>
<evidence type="ECO:0000256" key="7">
    <source>
        <dbReference type="ARBA" id="ARBA00023316"/>
    </source>
</evidence>
<dbReference type="Pfam" id="PF17652">
    <property type="entry name" value="Glyco_hydro81C"/>
    <property type="match status" value="1"/>
</dbReference>
<evidence type="ECO:0000256" key="2">
    <source>
        <dbReference type="ARBA" id="ARBA00010730"/>
    </source>
</evidence>
<evidence type="ECO:0000256" key="5">
    <source>
        <dbReference type="ARBA" id="ARBA00023277"/>
    </source>
</evidence>
<feature type="compositionally biased region" description="Polar residues" evidence="9">
    <location>
        <begin position="75"/>
        <end position="85"/>
    </location>
</feature>
<organism evidence="12">
    <name type="scientific">Amphora coffeiformis</name>
    <dbReference type="NCBI Taxonomy" id="265554"/>
    <lineage>
        <taxon>Eukaryota</taxon>
        <taxon>Sar</taxon>
        <taxon>Stramenopiles</taxon>
        <taxon>Ochrophyta</taxon>
        <taxon>Bacillariophyta</taxon>
        <taxon>Bacillariophyceae</taxon>
        <taxon>Bacillariophycidae</taxon>
        <taxon>Thalassiophysales</taxon>
        <taxon>Catenulaceae</taxon>
        <taxon>Amphora</taxon>
    </lineage>
</organism>
<dbReference type="EC" id="3.2.1.39" evidence="3"/>
<dbReference type="PROSITE" id="PS52008">
    <property type="entry name" value="GH81"/>
    <property type="match status" value="1"/>
</dbReference>
<keyword evidence="7" id="KW-0961">Cell wall biogenesis/degradation</keyword>
<evidence type="ECO:0000256" key="1">
    <source>
        <dbReference type="ARBA" id="ARBA00000382"/>
    </source>
</evidence>
<keyword evidence="5" id="KW-0119">Carbohydrate metabolism</keyword>
<gene>
    <name evidence="12" type="ORF">ACOF00016_LOCUS10142</name>
</gene>
<evidence type="ECO:0000256" key="3">
    <source>
        <dbReference type="ARBA" id="ARBA00012780"/>
    </source>
</evidence>
<feature type="domain" description="Glycosyl hydrolase family 81 N-terminal" evidence="10">
    <location>
        <begin position="180"/>
        <end position="348"/>
    </location>
</feature>
<dbReference type="GO" id="GO:0000272">
    <property type="term" value="P:polysaccharide catabolic process"/>
    <property type="evidence" value="ECO:0007669"/>
    <property type="project" value="UniProtKB-KW"/>
</dbReference>
<name>A0A7S3L7Q4_9STRA</name>
<evidence type="ECO:0000256" key="6">
    <source>
        <dbReference type="ARBA" id="ARBA00023295"/>
    </source>
</evidence>
<dbReference type="InterPro" id="IPR040451">
    <property type="entry name" value="GH81_N"/>
</dbReference>
<dbReference type="PANTHER" id="PTHR31983:SF0">
    <property type="entry name" value="GLUCAN ENDO-1,3-BETA-D-GLUCOSIDASE 2"/>
    <property type="match status" value="1"/>
</dbReference>
<keyword evidence="4" id="KW-0378">Hydrolase</keyword>
<comment type="catalytic activity">
    <reaction evidence="1">
        <text>Hydrolysis of (1-&gt;3)-beta-D-glucosidic linkages in (1-&gt;3)-beta-D-glucans.</text>
        <dbReference type="EC" id="3.2.1.39"/>
    </reaction>
</comment>
<comment type="similarity">
    <text evidence="2">Belongs to the glycosyl hydrolase 81 family.</text>
</comment>
<feature type="domain" description="Glycosyl hydrolase family 81 C-terminal" evidence="11">
    <location>
        <begin position="558"/>
        <end position="949"/>
    </location>
</feature>
<feature type="compositionally biased region" description="Low complexity" evidence="9">
    <location>
        <begin position="90"/>
        <end position="107"/>
    </location>
</feature>
<accession>A0A7S3L7Q4</accession>
<evidence type="ECO:0000256" key="9">
    <source>
        <dbReference type="SAM" id="MobiDB-lite"/>
    </source>
</evidence>